<protein>
    <submittedName>
        <fullName evidence="2">Methyltransferase domain-containing protein</fullName>
    </submittedName>
</protein>
<evidence type="ECO:0000313" key="3">
    <source>
        <dbReference type="Proteomes" id="UP000198994"/>
    </source>
</evidence>
<dbReference type="EMBL" id="FNAV01000042">
    <property type="protein sequence ID" value="SDF65187.1"/>
    <property type="molecule type" value="Genomic_DNA"/>
</dbReference>
<dbReference type="RefSeq" id="WP_089964203.1">
    <property type="nucleotide sequence ID" value="NZ_FNAV01000042.1"/>
</dbReference>
<keyword evidence="2" id="KW-0489">Methyltransferase</keyword>
<name>A0A1G7MU17_9RHOB</name>
<accession>A0A1G7MU17</accession>
<organism evidence="2 3">
    <name type="scientific">Salipiger thiooxidans</name>
    <dbReference type="NCBI Taxonomy" id="282683"/>
    <lineage>
        <taxon>Bacteria</taxon>
        <taxon>Pseudomonadati</taxon>
        <taxon>Pseudomonadota</taxon>
        <taxon>Alphaproteobacteria</taxon>
        <taxon>Rhodobacterales</taxon>
        <taxon>Roseobacteraceae</taxon>
        <taxon>Salipiger</taxon>
    </lineage>
</organism>
<feature type="domain" description="Methyltransferase type 11" evidence="1">
    <location>
        <begin position="133"/>
        <end position="188"/>
    </location>
</feature>
<dbReference type="CDD" id="cd02440">
    <property type="entry name" value="AdoMet_MTases"/>
    <property type="match status" value="1"/>
</dbReference>
<proteinExistence type="predicted"/>
<reference evidence="3" key="1">
    <citation type="submission" date="2016-10" db="EMBL/GenBank/DDBJ databases">
        <authorList>
            <person name="Varghese N."/>
            <person name="Submissions S."/>
        </authorList>
    </citation>
    <scope>NUCLEOTIDE SEQUENCE [LARGE SCALE GENOMIC DNA]</scope>
    <source>
        <strain evidence="3">DSM 10146</strain>
    </source>
</reference>
<dbReference type="OrthoDB" id="161159at2"/>
<dbReference type="AlphaFoldDB" id="A0A1G7MU17"/>
<dbReference type="Proteomes" id="UP000198994">
    <property type="component" value="Unassembled WGS sequence"/>
</dbReference>
<evidence type="ECO:0000313" key="2">
    <source>
        <dbReference type="EMBL" id="SDF65187.1"/>
    </source>
</evidence>
<keyword evidence="2" id="KW-0808">Transferase</keyword>
<dbReference type="GO" id="GO:0008757">
    <property type="term" value="F:S-adenosylmethionine-dependent methyltransferase activity"/>
    <property type="evidence" value="ECO:0007669"/>
    <property type="project" value="InterPro"/>
</dbReference>
<dbReference type="InterPro" id="IPR013216">
    <property type="entry name" value="Methyltransf_11"/>
</dbReference>
<dbReference type="InterPro" id="IPR029063">
    <property type="entry name" value="SAM-dependent_MTases_sf"/>
</dbReference>
<keyword evidence="3" id="KW-1185">Reference proteome</keyword>
<dbReference type="SUPFAM" id="SSF53335">
    <property type="entry name" value="S-adenosyl-L-methionine-dependent methyltransferases"/>
    <property type="match status" value="1"/>
</dbReference>
<dbReference type="STRING" id="282683.SAMN04488105_1422"/>
<sequence length="264" mass="30085">MHFKKRLLAAYRAFGDPGLVVDPTQMKRLVDARVGLHLSKQKMHETLRGAVEEGLAKMAPQLDNDLPGRLAALGEEWKSATPRWDRVREVAHEALERAGVRGGRMLEIGGRLNPRHRDFPDFDYHALDLEKAPGAEGVKVMAGDITNCPQIPDGSFDFIFSFDVFEHIDRPWLAGQEICRLLRPGGVTVHSTLFAWRYHPCPIDYFRFTAPGLKSLFDLDCLYSDFDYSERRRDVRGQGRYALKPDLLGGWRENVRVHYAGVKR</sequence>
<gene>
    <name evidence="2" type="ORF">SAMN04488105_1422</name>
</gene>
<dbReference type="Gene3D" id="3.40.50.150">
    <property type="entry name" value="Vaccinia Virus protein VP39"/>
    <property type="match status" value="1"/>
</dbReference>
<evidence type="ECO:0000259" key="1">
    <source>
        <dbReference type="Pfam" id="PF08241"/>
    </source>
</evidence>
<dbReference type="GO" id="GO:0032259">
    <property type="term" value="P:methylation"/>
    <property type="evidence" value="ECO:0007669"/>
    <property type="project" value="UniProtKB-KW"/>
</dbReference>
<dbReference type="Pfam" id="PF08241">
    <property type="entry name" value="Methyltransf_11"/>
    <property type="match status" value="1"/>
</dbReference>